<evidence type="ECO:0000256" key="5">
    <source>
        <dbReference type="ARBA" id="ARBA00022679"/>
    </source>
</evidence>
<evidence type="ECO:0000256" key="7">
    <source>
        <dbReference type="ARBA" id="ARBA00022705"/>
    </source>
</evidence>
<evidence type="ECO:0000256" key="3">
    <source>
        <dbReference type="ARBA" id="ARBA00007705"/>
    </source>
</evidence>
<dbReference type="VEuPathDB" id="FungiDB:DIURU_002731"/>
<keyword evidence="11" id="KW-0496">Mitochondrion</keyword>
<dbReference type="PRINTS" id="PR00867">
    <property type="entry name" value="DNAPOLG"/>
</dbReference>
<sequence length="1077" mass="122537">MLSATRTPAITEAPRINPVGIQYLSEQLQNAVFPQSKAQASRLSAADKKRLRTNELLLALAKDHLRHHELLGKKTNIGPPISIKNMPKLMGKSLDEHFWRLGDHQSQKYYKMASKLFAADRELPPTPETWSMEPGWTRYVPGQPPEPVSFPQEDELIFDVEVLYKVSNYPVLATCASPDAWYGWVSPLWTKDNVKERDFAHLLPFNSKKSPKLLVGYCVSYDRARCADEYDIKASKAFYLDVMAMHIAVSGICSRQRPQWLKHHKHKKILEEDDTGEFFDPENEYLQRELSEEVANNIIDDPWLLKGSTNSLANVYQFHCGKELDKDVRELFSSTDFEDIRPHFQKAMHYCAGDVKATFEVGRHLWPEFNRKTPHPVSFAALRQLGSLILPTTRQWEDYIATSEAIYQDNRRQVLEVLEQRAHDEVAYLEDGNSPVPDYENDPWLKQLDWTLKAPRLKKDGTPCKRQAYLTGYPEWYRELCKGQKINITPRTRVTPLLLRLKWEGYPLRWTDSEGWCFFVPADAVERMEAKNYAKAQLTEDEIMRYYDDLRPPGQWLEAFKVPHPDGDGKRCTSVLSKRFLPYFGSGILTSEFGYASDILALNNAASYWQGNRQRIIDQWVVYQAQKGKPETGIIIPQLRTMGTITRRATESTWLTASNAKKDRIGSELKSLIKAPPGWCFVGADVDSEELWIASLLGDAILRVHGGTALGWMTLEGDKGEGTDLHSKTAKILGINRNDAKVFNYGRIYGAGVKFATQLLKQCNPNLTDEEASKTAKALYEQTKGRVVRASSAFPRSVYHGGTESIMFNTLESIAHLDDPRTPVLGAAITDALTSKNLRANDFITSRINWTIQSSGVDYLHLLIVSMAYLMETYNVEGRLAITVHDELRYMVRWDDRYKAALLLQIANLWTRAMFCEQVGLREVPQSVAFFSEVDIDTVLRKEVSMDCVTPSNPTPIPPGESMDIYKLLDKVTLPEPKDIKLTRHRPYEKRATTMHTLTQDVDRDPEASAALIECQNSVNAEEWRKNIRRYYQASRTGDTAKRRPSGVGTKASYPPRSRVIAHLAPPSAPAIKHPGD</sequence>
<comment type="similarity">
    <text evidence="3">Belongs to the DNA polymerase type-A family.</text>
</comment>
<dbReference type="SUPFAM" id="SSF56672">
    <property type="entry name" value="DNA/RNA polymerases"/>
    <property type="match status" value="1"/>
</dbReference>
<organism evidence="18 19">
    <name type="scientific">Diutina rugosa</name>
    <name type="common">Yeast</name>
    <name type="synonym">Candida rugosa</name>
    <dbReference type="NCBI Taxonomy" id="5481"/>
    <lineage>
        <taxon>Eukaryota</taxon>
        <taxon>Fungi</taxon>
        <taxon>Dikarya</taxon>
        <taxon>Ascomycota</taxon>
        <taxon>Saccharomycotina</taxon>
        <taxon>Pichiomycetes</taxon>
        <taxon>Debaryomycetaceae</taxon>
        <taxon>Diutina</taxon>
    </lineage>
</organism>
<dbReference type="InterPro" id="IPR001098">
    <property type="entry name" value="DNA-dir_DNA_pol_A_palm_dom"/>
</dbReference>
<dbReference type="PANTHER" id="PTHR10267:SF0">
    <property type="entry name" value="DNA POLYMERASE SUBUNIT GAMMA-1"/>
    <property type="match status" value="1"/>
</dbReference>
<dbReference type="PANTHER" id="PTHR10267">
    <property type="entry name" value="DNA POLYMERASE SUBUNIT GAMMA-1"/>
    <property type="match status" value="1"/>
</dbReference>
<dbReference type="EMBL" id="SWFT01000082">
    <property type="protein sequence ID" value="KAA8902835.1"/>
    <property type="molecule type" value="Genomic_DNA"/>
</dbReference>
<dbReference type="GO" id="GO:0006264">
    <property type="term" value="P:mitochondrial DNA replication"/>
    <property type="evidence" value="ECO:0007669"/>
    <property type="project" value="TreeGrafter"/>
</dbReference>
<protein>
    <recommendedName>
        <fullName evidence="15">DNA polymerase gamma</fullName>
        <ecNumber evidence="4">2.7.7.7</ecNumber>
    </recommendedName>
    <alternativeName>
        <fullName evidence="12">Mitochondrial DNA polymerase catalytic subunit</fullName>
    </alternativeName>
</protein>
<dbReference type="GO" id="GO:0003677">
    <property type="term" value="F:DNA binding"/>
    <property type="evidence" value="ECO:0007669"/>
    <property type="project" value="UniProtKB-KW"/>
</dbReference>
<evidence type="ECO:0000313" key="19">
    <source>
        <dbReference type="Proteomes" id="UP000449547"/>
    </source>
</evidence>
<comment type="caution">
    <text evidence="18">The sequence shown here is derived from an EMBL/GenBank/DDBJ whole genome shotgun (WGS) entry which is preliminary data.</text>
</comment>
<comment type="subcellular location">
    <subcellularLocation>
        <location evidence="2">Mitochondrion</location>
    </subcellularLocation>
</comment>
<dbReference type="Gene3D" id="1.10.150.20">
    <property type="entry name" value="5' to 3' exonuclease, C-terminal subdomain"/>
    <property type="match status" value="1"/>
</dbReference>
<name>A0A642UVY0_DIURU</name>
<dbReference type="Pfam" id="PF18136">
    <property type="entry name" value="DNApol_Exo"/>
    <property type="match status" value="1"/>
</dbReference>
<dbReference type="OMA" id="AMHITNL"/>
<dbReference type="OrthoDB" id="5588663at2759"/>
<dbReference type="GO" id="GO:0005760">
    <property type="term" value="C:gamma DNA polymerase complex"/>
    <property type="evidence" value="ECO:0007669"/>
    <property type="project" value="InterPro"/>
</dbReference>
<dbReference type="InterPro" id="IPR012337">
    <property type="entry name" value="RNaseH-like_sf"/>
</dbReference>
<keyword evidence="7" id="KW-0235">DNA replication</keyword>
<dbReference type="FunFam" id="1.10.150.20:FF:000035">
    <property type="entry name" value="DNA polymerase gamma, mitochondrial"/>
    <property type="match status" value="1"/>
</dbReference>
<reference evidence="18 19" key="1">
    <citation type="submission" date="2019-07" db="EMBL/GenBank/DDBJ databases">
        <title>Genome assembly of two rare yeast pathogens: Diutina rugosa and Trichomonascus ciferrii.</title>
        <authorList>
            <person name="Mixao V."/>
            <person name="Saus E."/>
            <person name="Hansen A."/>
            <person name="Lass-Flor C."/>
            <person name="Gabaldon T."/>
        </authorList>
    </citation>
    <scope>NUCLEOTIDE SEQUENCE [LARGE SCALE GENOMIC DNA]</scope>
    <source>
        <strain evidence="18 19">CBS 613</strain>
    </source>
</reference>
<dbReference type="GO" id="GO:0008408">
    <property type="term" value="F:3'-5' exonuclease activity"/>
    <property type="evidence" value="ECO:0007669"/>
    <property type="project" value="TreeGrafter"/>
</dbReference>
<dbReference type="RefSeq" id="XP_034012583.1">
    <property type="nucleotide sequence ID" value="XM_034155415.1"/>
</dbReference>
<evidence type="ECO:0000256" key="8">
    <source>
        <dbReference type="ARBA" id="ARBA00022842"/>
    </source>
</evidence>
<evidence type="ECO:0000256" key="13">
    <source>
        <dbReference type="ARBA" id="ARBA00049244"/>
    </source>
</evidence>
<dbReference type="GO" id="GO:0003887">
    <property type="term" value="F:DNA-directed DNA polymerase activity"/>
    <property type="evidence" value="ECO:0007669"/>
    <property type="project" value="UniProtKB-KW"/>
</dbReference>
<gene>
    <name evidence="18" type="ORF">DIURU_002731</name>
</gene>
<dbReference type="PROSITE" id="PS00447">
    <property type="entry name" value="DNA_POLYMERASE_A"/>
    <property type="match status" value="1"/>
</dbReference>
<dbReference type="SMART" id="SM00482">
    <property type="entry name" value="POLAc"/>
    <property type="match status" value="1"/>
</dbReference>
<dbReference type="Gene3D" id="3.30.420.390">
    <property type="match status" value="2"/>
</dbReference>
<dbReference type="Pfam" id="PF00476">
    <property type="entry name" value="DNA_pol_A"/>
    <property type="match status" value="1"/>
</dbReference>
<evidence type="ECO:0000256" key="9">
    <source>
        <dbReference type="ARBA" id="ARBA00022932"/>
    </source>
</evidence>
<dbReference type="InterPro" id="IPR043502">
    <property type="entry name" value="DNA/RNA_pol_sf"/>
</dbReference>
<accession>A0A642UVY0</accession>
<evidence type="ECO:0000256" key="16">
    <source>
        <dbReference type="SAM" id="MobiDB-lite"/>
    </source>
</evidence>
<dbReference type="InterPro" id="IPR002297">
    <property type="entry name" value="DNA-dir_DNA_pol_A_mt"/>
</dbReference>
<dbReference type="EC" id="2.7.7.7" evidence="4"/>
<keyword evidence="19" id="KW-1185">Reference proteome</keyword>
<evidence type="ECO:0000256" key="10">
    <source>
        <dbReference type="ARBA" id="ARBA00023125"/>
    </source>
</evidence>
<evidence type="ECO:0000256" key="12">
    <source>
        <dbReference type="ARBA" id="ARBA00031966"/>
    </source>
</evidence>
<feature type="domain" description="DNA-directed DNA polymerase family A palm" evidence="17">
    <location>
        <begin position="666"/>
        <end position="896"/>
    </location>
</feature>
<comment type="cofactor">
    <cofactor evidence="1">
        <name>Mg(2+)</name>
        <dbReference type="ChEBI" id="CHEBI:18420"/>
    </cofactor>
</comment>
<comment type="catalytic activity">
    <reaction evidence="13">
        <text>DNA(n) + a 2'-deoxyribonucleoside 5'-triphosphate = DNA(n+1) + diphosphate</text>
        <dbReference type="Rhea" id="RHEA:22508"/>
        <dbReference type="Rhea" id="RHEA-COMP:17339"/>
        <dbReference type="Rhea" id="RHEA-COMP:17340"/>
        <dbReference type="ChEBI" id="CHEBI:33019"/>
        <dbReference type="ChEBI" id="CHEBI:61560"/>
        <dbReference type="ChEBI" id="CHEBI:173112"/>
        <dbReference type="EC" id="2.7.7.7"/>
    </reaction>
</comment>
<keyword evidence="9" id="KW-0239">DNA-directed DNA polymerase</keyword>
<keyword evidence="10" id="KW-0238">DNA-binding</keyword>
<evidence type="ECO:0000313" key="18">
    <source>
        <dbReference type="EMBL" id="KAA8902835.1"/>
    </source>
</evidence>
<dbReference type="Gene3D" id="3.30.70.370">
    <property type="match status" value="1"/>
</dbReference>
<evidence type="ECO:0000256" key="1">
    <source>
        <dbReference type="ARBA" id="ARBA00001946"/>
    </source>
</evidence>
<evidence type="ECO:0000256" key="11">
    <source>
        <dbReference type="ARBA" id="ARBA00023128"/>
    </source>
</evidence>
<dbReference type="InterPro" id="IPR041336">
    <property type="entry name" value="DNApol_Exo"/>
</dbReference>
<evidence type="ECO:0000256" key="6">
    <source>
        <dbReference type="ARBA" id="ARBA00022695"/>
    </source>
</evidence>
<dbReference type="SUPFAM" id="SSF53098">
    <property type="entry name" value="Ribonuclease H-like"/>
    <property type="match status" value="1"/>
</dbReference>
<evidence type="ECO:0000256" key="15">
    <source>
        <dbReference type="ARBA" id="ARBA00069489"/>
    </source>
</evidence>
<feature type="region of interest" description="Disordered" evidence="16">
    <location>
        <begin position="1035"/>
        <end position="1057"/>
    </location>
</feature>
<evidence type="ECO:0000259" key="17">
    <source>
        <dbReference type="SMART" id="SM00482"/>
    </source>
</evidence>
<evidence type="ECO:0000256" key="2">
    <source>
        <dbReference type="ARBA" id="ARBA00004173"/>
    </source>
</evidence>
<evidence type="ECO:0000256" key="4">
    <source>
        <dbReference type="ARBA" id="ARBA00012417"/>
    </source>
</evidence>
<dbReference type="AlphaFoldDB" id="A0A642UVY0"/>
<dbReference type="GeneID" id="54781382"/>
<proteinExistence type="inferred from homology"/>
<evidence type="ECO:0000256" key="14">
    <source>
        <dbReference type="ARBA" id="ARBA00057053"/>
    </source>
</evidence>
<keyword evidence="8" id="KW-0460">Magnesium</keyword>
<keyword evidence="6" id="KW-0548">Nucleotidyltransferase</keyword>
<dbReference type="InterPro" id="IPR019760">
    <property type="entry name" value="DNA-dir_DNA_pol_A_CS"/>
</dbReference>
<dbReference type="Proteomes" id="UP000449547">
    <property type="component" value="Unassembled WGS sequence"/>
</dbReference>
<comment type="function">
    <text evidence="14">Involved in the replication of mitochondrial DNA.</text>
</comment>
<keyword evidence="5" id="KW-0808">Transferase</keyword>